<dbReference type="GeneID" id="61307529"/>
<protein>
    <recommendedName>
        <fullName evidence="6">DUF4148 domain-containing protein</fullName>
    </recommendedName>
</protein>
<reference evidence="2 5" key="2">
    <citation type="submission" date="2018-05" db="EMBL/GenBank/DDBJ databases">
        <title>Genomic Encyclopedia of Type Strains, Phase IV (KMG-V): Genome sequencing to study the core and pangenomes of soil and plant-associated prokaryotes.</title>
        <authorList>
            <person name="Whitman W."/>
        </authorList>
    </citation>
    <scope>NUCLEOTIDE SEQUENCE [LARGE SCALE GENOMIC DNA]</scope>
    <source>
        <strain evidence="2 5">SIr-6563</strain>
    </source>
</reference>
<keyword evidence="1" id="KW-0732">Signal</keyword>
<evidence type="ECO:0000256" key="1">
    <source>
        <dbReference type="SAM" id="SignalP"/>
    </source>
</evidence>
<evidence type="ECO:0000313" key="4">
    <source>
        <dbReference type="Proteomes" id="UP000183529"/>
    </source>
</evidence>
<feature type="signal peptide" evidence="1">
    <location>
        <begin position="1"/>
        <end position="22"/>
    </location>
</feature>
<comment type="caution">
    <text evidence="3">The sequence shown here is derived from an EMBL/GenBank/DDBJ whole genome shotgun (WGS) entry which is preliminary data.</text>
</comment>
<dbReference type="EMBL" id="QJJV01000038">
    <property type="protein sequence ID" value="PXX05901.1"/>
    <property type="molecule type" value="Genomic_DNA"/>
</dbReference>
<reference evidence="3 4" key="1">
    <citation type="submission" date="2016-10" db="EMBL/GenBank/DDBJ databases">
        <authorList>
            <person name="Varghese N."/>
            <person name="Submissions S."/>
        </authorList>
    </citation>
    <scope>NUCLEOTIDE SEQUENCE [LARGE SCALE GENOMIC DNA]</scope>
    <source>
        <strain evidence="3 4">LMG 22274</strain>
    </source>
</reference>
<dbReference type="EMBL" id="FNZM01000031">
    <property type="protein sequence ID" value="SEK14752.1"/>
    <property type="molecule type" value="Genomic_DNA"/>
</dbReference>
<accession>A0A1A5XFC1</accession>
<evidence type="ECO:0000313" key="5">
    <source>
        <dbReference type="Proteomes" id="UP000247515"/>
    </source>
</evidence>
<proteinExistence type="predicted"/>
<dbReference type="AlphaFoldDB" id="A0A1A5XFC1"/>
<dbReference type="Proteomes" id="UP000247515">
    <property type="component" value="Unassembled WGS sequence"/>
</dbReference>
<feature type="chain" id="PRO_5015053655" description="DUF4148 domain-containing protein" evidence="1">
    <location>
        <begin position="23"/>
        <end position="106"/>
    </location>
</feature>
<evidence type="ECO:0008006" key="6">
    <source>
        <dbReference type="Google" id="ProtNLM"/>
    </source>
</evidence>
<gene>
    <name evidence="2" type="ORF">C7400_1386</name>
    <name evidence="3" type="ORF">SAMN05216550_1316</name>
</gene>
<evidence type="ECO:0000313" key="2">
    <source>
        <dbReference type="EMBL" id="PXX05901.1"/>
    </source>
</evidence>
<dbReference type="Proteomes" id="UP000183529">
    <property type="component" value="Unassembled WGS sequence"/>
</dbReference>
<dbReference type="RefSeq" id="WP_065059902.1">
    <property type="nucleotide sequence ID" value="NZ_CADFGN010000004.1"/>
</dbReference>
<organism evidence="3 4">
    <name type="scientific">Paraburkholderia tropica</name>
    <dbReference type="NCBI Taxonomy" id="92647"/>
    <lineage>
        <taxon>Bacteria</taxon>
        <taxon>Pseudomonadati</taxon>
        <taxon>Pseudomonadota</taxon>
        <taxon>Betaproteobacteria</taxon>
        <taxon>Burkholderiales</taxon>
        <taxon>Burkholderiaceae</taxon>
        <taxon>Paraburkholderia</taxon>
    </lineage>
</organism>
<name>A0A1A5XFC1_9BURK</name>
<evidence type="ECO:0000313" key="3">
    <source>
        <dbReference type="EMBL" id="SEK14752.1"/>
    </source>
</evidence>
<keyword evidence="5" id="KW-1185">Reference proteome</keyword>
<sequence length="106" mass="11676">MKPLLKFALLPLIGAASASAFAAPHLTPRECHGYPFVRPAHEVTHQQLMQELHDLSLVGYDEHAVDNDYPSDLQAAEQRLAELYRQDCGARHTASTAQPTRSAQAD</sequence>